<dbReference type="InterPro" id="IPR036318">
    <property type="entry name" value="FAD-bd_PCMH-like_sf"/>
</dbReference>
<dbReference type="PROSITE" id="PS51387">
    <property type="entry name" value="FAD_PCMH"/>
    <property type="match status" value="1"/>
</dbReference>
<evidence type="ECO:0000256" key="4">
    <source>
        <dbReference type="ARBA" id="ARBA00022692"/>
    </source>
</evidence>
<evidence type="ECO:0000313" key="10">
    <source>
        <dbReference type="EMBL" id="GAA4857945.1"/>
    </source>
</evidence>
<evidence type="ECO:0000256" key="5">
    <source>
        <dbReference type="ARBA" id="ARBA00022827"/>
    </source>
</evidence>
<dbReference type="RefSeq" id="WP_274234440.1">
    <property type="nucleotide sequence ID" value="NZ_BAABHQ010000001.1"/>
</dbReference>
<comment type="caution">
    <text evidence="10">The sequence shown here is derived from an EMBL/GenBank/DDBJ whole genome shotgun (WGS) entry which is preliminary data.</text>
</comment>
<dbReference type="InterPro" id="IPR016164">
    <property type="entry name" value="FAD-linked_Oxase-like_C"/>
</dbReference>
<evidence type="ECO:0000256" key="7">
    <source>
        <dbReference type="ARBA" id="ARBA00023002"/>
    </source>
</evidence>
<dbReference type="PANTHER" id="PTHR10801">
    <property type="entry name" value="24-DEHYDROCHOLESTEROL REDUCTASE"/>
    <property type="match status" value="1"/>
</dbReference>
<dbReference type="InterPro" id="IPR006094">
    <property type="entry name" value="Oxid_FAD_bind_N"/>
</dbReference>
<sequence length="452" mass="50421">MTTATDAETAHRRAVDAVREGLAALPADAPVRLRKKTSNLFRFRGGAGGLTVDGLDRVLAVDPVARTADVAGMTTYEHLVAATLPHGLMPLVVPQLKTITLGGAVVGLGIESSSFRDGLPHESVLDADVLTGSGDILSTTEHPDLLAGLPNSYGTLGYALRLTIELAPVRPFVRLRHVRFDTADGVARALAEVSSSRTWEGERVDFCDGVVFSADEHYMTVGEMVDTAPYLSDYTGQQIYYRSIQQRESDYLTIRDYLWRWDTDWFWCSRALGVQHPVVRLLWPARYRRSDVYRRIVALDRRTGLSQALARRGGAAGVEPIIQDVEVPVDRLAEFLAFFHDEIGIEPIWLCPLRQRDRRSWPLYPLDPDTTYVNIGFWSDAPLAEGQAPDHHNRRIEQVLMGLDGHKSLYSTASYTPDEFDALYGGTTYRDLKKRYDPDGRLPDLYTKTVTG</sequence>
<keyword evidence="3" id="KW-0285">Flavoprotein</keyword>
<evidence type="ECO:0000256" key="6">
    <source>
        <dbReference type="ARBA" id="ARBA00022989"/>
    </source>
</evidence>
<dbReference type="EC" id="1.3.1.72" evidence="2"/>
<dbReference type="InterPro" id="IPR016166">
    <property type="entry name" value="FAD-bd_PCMH"/>
</dbReference>
<proteinExistence type="predicted"/>
<dbReference type="SUPFAM" id="SSF55103">
    <property type="entry name" value="FAD-linked oxidases, C-terminal domain"/>
    <property type="match status" value="1"/>
</dbReference>
<reference evidence="11" key="1">
    <citation type="journal article" date="2019" name="Int. J. Syst. Evol. Microbiol.">
        <title>The Global Catalogue of Microorganisms (GCM) 10K type strain sequencing project: providing services to taxonomists for standard genome sequencing and annotation.</title>
        <authorList>
            <consortium name="The Broad Institute Genomics Platform"/>
            <consortium name="The Broad Institute Genome Sequencing Center for Infectious Disease"/>
            <person name="Wu L."/>
            <person name="Ma J."/>
        </authorList>
    </citation>
    <scope>NUCLEOTIDE SEQUENCE [LARGE SCALE GENOMIC DNA]</scope>
    <source>
        <strain evidence="11">JCM 17983</strain>
    </source>
</reference>
<dbReference type="EMBL" id="BAABHQ010000001">
    <property type="protein sequence ID" value="GAA4857945.1"/>
    <property type="molecule type" value="Genomic_DNA"/>
</dbReference>
<gene>
    <name evidence="10" type="ORF">GCM10023203_00780</name>
</gene>
<dbReference type="Pfam" id="PF01565">
    <property type="entry name" value="FAD_binding_4"/>
    <property type="match status" value="1"/>
</dbReference>
<evidence type="ECO:0000313" key="11">
    <source>
        <dbReference type="Proteomes" id="UP001500457"/>
    </source>
</evidence>
<evidence type="ECO:0000259" key="9">
    <source>
        <dbReference type="PROSITE" id="PS51387"/>
    </source>
</evidence>
<evidence type="ECO:0000256" key="1">
    <source>
        <dbReference type="ARBA" id="ARBA00004167"/>
    </source>
</evidence>
<keyword evidence="5" id="KW-0274">FAD</keyword>
<dbReference type="Gene3D" id="3.30.465.10">
    <property type="match status" value="1"/>
</dbReference>
<dbReference type="PANTHER" id="PTHR10801:SF0">
    <property type="entry name" value="DELTA(24)-STEROL REDUCTASE"/>
    <property type="match status" value="1"/>
</dbReference>
<keyword evidence="11" id="KW-1185">Reference proteome</keyword>
<comment type="subcellular location">
    <subcellularLocation>
        <location evidence="1">Membrane</location>
        <topology evidence="1">Single-pass membrane protein</topology>
    </subcellularLocation>
</comment>
<keyword evidence="6" id="KW-1133">Transmembrane helix</keyword>
<accession>A0ABP9DSS2</accession>
<evidence type="ECO:0000256" key="3">
    <source>
        <dbReference type="ARBA" id="ARBA00022630"/>
    </source>
</evidence>
<name>A0ABP9DSS2_9PSEU</name>
<dbReference type="SUPFAM" id="SSF56176">
    <property type="entry name" value="FAD-binding/transporter-associated domain-like"/>
    <property type="match status" value="1"/>
</dbReference>
<keyword evidence="8" id="KW-0472">Membrane</keyword>
<protein>
    <recommendedName>
        <fullName evidence="2">Delta(24)-sterol reductase</fullName>
        <ecNumber evidence="2">1.3.1.72</ecNumber>
    </recommendedName>
</protein>
<dbReference type="Proteomes" id="UP001500457">
    <property type="component" value="Unassembled WGS sequence"/>
</dbReference>
<keyword evidence="7" id="KW-0560">Oxidoreductase</keyword>
<keyword evidence="4" id="KW-0812">Transmembrane</keyword>
<dbReference type="InterPro" id="IPR040165">
    <property type="entry name" value="Diminuto-like"/>
</dbReference>
<feature type="domain" description="FAD-binding PCMH-type" evidence="9">
    <location>
        <begin position="2"/>
        <end position="169"/>
    </location>
</feature>
<dbReference type="InterPro" id="IPR016169">
    <property type="entry name" value="FAD-bd_PCMH_sub2"/>
</dbReference>
<organism evidence="10 11">
    <name type="scientific">Actinomycetospora straminea</name>
    <dbReference type="NCBI Taxonomy" id="663607"/>
    <lineage>
        <taxon>Bacteria</taxon>
        <taxon>Bacillati</taxon>
        <taxon>Actinomycetota</taxon>
        <taxon>Actinomycetes</taxon>
        <taxon>Pseudonocardiales</taxon>
        <taxon>Pseudonocardiaceae</taxon>
        <taxon>Actinomycetospora</taxon>
    </lineage>
</organism>
<evidence type="ECO:0000256" key="2">
    <source>
        <dbReference type="ARBA" id="ARBA00012405"/>
    </source>
</evidence>
<evidence type="ECO:0000256" key="8">
    <source>
        <dbReference type="ARBA" id="ARBA00023136"/>
    </source>
</evidence>